<feature type="domain" description="Phosphotyrosine protein phosphatase I" evidence="7">
    <location>
        <begin position="2"/>
        <end position="149"/>
    </location>
</feature>
<dbReference type="InterPro" id="IPR017867">
    <property type="entry name" value="Tyr_phospatase_low_mol_wt"/>
</dbReference>
<keyword evidence="4" id="KW-0904">Protein phosphatase</keyword>
<dbReference type="InterPro" id="IPR050438">
    <property type="entry name" value="LMW_PTPase"/>
</dbReference>
<evidence type="ECO:0000313" key="8">
    <source>
        <dbReference type="EMBL" id="MBC8434166.1"/>
    </source>
</evidence>
<evidence type="ECO:0000313" key="9">
    <source>
        <dbReference type="Proteomes" id="UP000605201"/>
    </source>
</evidence>
<dbReference type="SUPFAM" id="SSF52788">
    <property type="entry name" value="Phosphotyrosine protein phosphatases I"/>
    <property type="match status" value="1"/>
</dbReference>
<dbReference type="PRINTS" id="PR00719">
    <property type="entry name" value="LMWPTPASE"/>
</dbReference>
<evidence type="ECO:0000256" key="1">
    <source>
        <dbReference type="ARBA" id="ARBA00011063"/>
    </source>
</evidence>
<dbReference type="Pfam" id="PF01451">
    <property type="entry name" value="LMWPc"/>
    <property type="match status" value="1"/>
</dbReference>
<evidence type="ECO:0000256" key="5">
    <source>
        <dbReference type="ARBA" id="ARBA00051722"/>
    </source>
</evidence>
<proteinExistence type="inferred from homology"/>
<sequence>MRNFLFICLGNICRSPFAEGLFAKLAAQEKLGALKTQSAGLIALPGNSATYMAQQVAKEYAVDLTEHEAQPVSKDLVNWSDLIMVMEKSHQDSLFTQFPEAADKTRLIRHYARYGSRNRGIADPYGLDYEAYRFCFLDIEDAVTGLIKSLKSL</sequence>
<evidence type="ECO:0000256" key="6">
    <source>
        <dbReference type="PIRSR" id="PIRSR617867-1"/>
    </source>
</evidence>
<evidence type="ECO:0000256" key="3">
    <source>
        <dbReference type="ARBA" id="ARBA00022801"/>
    </source>
</evidence>
<reference evidence="8 9" key="1">
    <citation type="submission" date="2020-08" db="EMBL/GenBank/DDBJ databases">
        <title>Bridging the membrane lipid divide: bacteria of the FCB group superphylum have the potential to synthesize archaeal ether lipids.</title>
        <authorList>
            <person name="Villanueva L."/>
            <person name="Von Meijenfeldt F.A.B."/>
            <person name="Westbye A.B."/>
            <person name="Yadav S."/>
            <person name="Hopmans E.C."/>
            <person name="Dutilh B.E."/>
            <person name="Sinninghe Damste J.S."/>
        </authorList>
    </citation>
    <scope>NUCLEOTIDE SEQUENCE [LARGE SCALE GENOMIC DNA]</scope>
    <source>
        <strain evidence="8">NIOZ-UU17</strain>
    </source>
</reference>
<dbReference type="Proteomes" id="UP000605201">
    <property type="component" value="Unassembled WGS sequence"/>
</dbReference>
<organism evidence="8 9">
    <name type="scientific">Candidatus Desulfatibia vada</name>
    <dbReference type="NCBI Taxonomy" id="2841696"/>
    <lineage>
        <taxon>Bacteria</taxon>
        <taxon>Pseudomonadati</taxon>
        <taxon>Thermodesulfobacteriota</taxon>
        <taxon>Desulfobacteria</taxon>
        <taxon>Desulfobacterales</taxon>
        <taxon>Desulfobacterales incertae sedis</taxon>
        <taxon>Candidatus Desulfatibia</taxon>
    </lineage>
</organism>
<dbReference type="GO" id="GO:0004725">
    <property type="term" value="F:protein tyrosine phosphatase activity"/>
    <property type="evidence" value="ECO:0007669"/>
    <property type="project" value="UniProtKB-EC"/>
</dbReference>
<feature type="active site" description="Proton donor" evidence="6">
    <location>
        <position position="123"/>
    </location>
</feature>
<protein>
    <recommendedName>
        <fullName evidence="2">protein-tyrosine-phosphatase</fullName>
        <ecNumber evidence="2">3.1.3.48</ecNumber>
    </recommendedName>
</protein>
<dbReference type="PANTHER" id="PTHR11717">
    <property type="entry name" value="LOW MOLECULAR WEIGHT PROTEIN TYROSINE PHOSPHATASE"/>
    <property type="match status" value="1"/>
</dbReference>
<dbReference type="Gene3D" id="3.40.50.2300">
    <property type="match status" value="1"/>
</dbReference>
<dbReference type="PANTHER" id="PTHR11717:SF31">
    <property type="entry name" value="LOW MOLECULAR WEIGHT PROTEIN-TYROSINE-PHOSPHATASE ETP-RELATED"/>
    <property type="match status" value="1"/>
</dbReference>
<dbReference type="AlphaFoldDB" id="A0A8J6TP41"/>
<comment type="caution">
    <text evidence="8">The sequence shown here is derived from an EMBL/GenBank/DDBJ whole genome shotgun (WGS) entry which is preliminary data.</text>
</comment>
<accession>A0A8J6TP41</accession>
<evidence type="ECO:0000256" key="2">
    <source>
        <dbReference type="ARBA" id="ARBA00013064"/>
    </source>
</evidence>
<dbReference type="EMBL" id="JACNIG010000395">
    <property type="protein sequence ID" value="MBC8434166.1"/>
    <property type="molecule type" value="Genomic_DNA"/>
</dbReference>
<gene>
    <name evidence="8" type="ORF">H8D96_19840</name>
</gene>
<dbReference type="SMART" id="SM00226">
    <property type="entry name" value="LMWPc"/>
    <property type="match status" value="1"/>
</dbReference>
<evidence type="ECO:0000259" key="7">
    <source>
        <dbReference type="SMART" id="SM00226"/>
    </source>
</evidence>
<name>A0A8J6TP41_9BACT</name>
<comment type="catalytic activity">
    <reaction evidence="5">
        <text>O-phospho-L-tyrosyl-[protein] + H2O = L-tyrosyl-[protein] + phosphate</text>
        <dbReference type="Rhea" id="RHEA:10684"/>
        <dbReference type="Rhea" id="RHEA-COMP:10136"/>
        <dbReference type="Rhea" id="RHEA-COMP:20101"/>
        <dbReference type="ChEBI" id="CHEBI:15377"/>
        <dbReference type="ChEBI" id="CHEBI:43474"/>
        <dbReference type="ChEBI" id="CHEBI:46858"/>
        <dbReference type="ChEBI" id="CHEBI:61978"/>
        <dbReference type="EC" id="3.1.3.48"/>
    </reaction>
</comment>
<comment type="similarity">
    <text evidence="1">Belongs to the low molecular weight phosphotyrosine protein phosphatase family.</text>
</comment>
<keyword evidence="3" id="KW-0378">Hydrolase</keyword>
<dbReference type="InterPro" id="IPR036196">
    <property type="entry name" value="Ptyr_pPase_sf"/>
</dbReference>
<feature type="active site" evidence="6">
    <location>
        <position position="14"/>
    </location>
</feature>
<feature type="active site" description="Nucleophile" evidence="6">
    <location>
        <position position="8"/>
    </location>
</feature>
<dbReference type="InterPro" id="IPR023485">
    <property type="entry name" value="Ptyr_pPase"/>
</dbReference>
<evidence type="ECO:0000256" key="4">
    <source>
        <dbReference type="ARBA" id="ARBA00022912"/>
    </source>
</evidence>
<dbReference type="EC" id="3.1.3.48" evidence="2"/>